<dbReference type="InterPro" id="IPR029062">
    <property type="entry name" value="Class_I_gatase-like"/>
</dbReference>
<dbReference type="Gene3D" id="3.40.50.880">
    <property type="match status" value="1"/>
</dbReference>
<reference evidence="3" key="1">
    <citation type="submission" date="2016-04" db="EMBL/GenBank/DDBJ databases">
        <authorList>
            <person name="Chen L."/>
            <person name="Zhuang W."/>
            <person name="Wang G."/>
        </authorList>
    </citation>
    <scope>NUCLEOTIDE SEQUENCE [LARGE SCALE GENOMIC DNA]</scope>
    <source>
        <strain evidence="3">208</strain>
    </source>
</reference>
<dbReference type="EMBL" id="LWBP01000056">
    <property type="protein sequence ID" value="OQP66210.1"/>
    <property type="molecule type" value="Genomic_DNA"/>
</dbReference>
<dbReference type="RefSeq" id="WP_081162963.1">
    <property type="nucleotide sequence ID" value="NZ_LWBP01000056.1"/>
</dbReference>
<sequence length="280" mass="31779">MNKYKKTIACFLFTFVTLQLVAQKKINWKKLAVLVYTRNGPGYVHANIPAAVSCIQKLGRQYGFLVDTSGNPAVMTEGNLKRYNLVIFPSTNNDVFDNETQRLAFRRYIEAGGGFVGIHSVLGTERNWKWFKMMLGGSFAWHPRFQKLTVKTIDTKHSSVQGIPKNWIKEDEMYFARELYPGPKVVMAFDMTSLTITDTAQTALIKKHAGGYAELYPAVWVNDYDGGYTWCSVLGHDAKDYSEPVFVQHIMQGIRYVAGRAGVKDYSKAYAVTYDEPVKY</sequence>
<dbReference type="OrthoDB" id="9816308at2"/>
<evidence type="ECO:0000259" key="1">
    <source>
        <dbReference type="Pfam" id="PF06283"/>
    </source>
</evidence>
<dbReference type="SUPFAM" id="SSF52317">
    <property type="entry name" value="Class I glutamine amidotransferase-like"/>
    <property type="match status" value="1"/>
</dbReference>
<evidence type="ECO:0000313" key="3">
    <source>
        <dbReference type="Proteomes" id="UP000192276"/>
    </source>
</evidence>
<keyword evidence="3" id="KW-1185">Reference proteome</keyword>
<comment type="caution">
    <text evidence="2">The sequence shown here is derived from an EMBL/GenBank/DDBJ whole genome shotgun (WGS) entry which is preliminary data.</text>
</comment>
<protein>
    <submittedName>
        <fullName evidence="2">Crp/Fnr family transcriptional regulator</fullName>
    </submittedName>
</protein>
<name>A0A1V9G6L2_9BACT</name>
<dbReference type="Proteomes" id="UP000192276">
    <property type="component" value="Unassembled WGS sequence"/>
</dbReference>
<dbReference type="Pfam" id="PF06283">
    <property type="entry name" value="ThuA"/>
    <property type="match status" value="1"/>
</dbReference>
<dbReference type="STRING" id="550983.A4R26_14065"/>
<dbReference type="PANTHER" id="PTHR40469">
    <property type="entry name" value="SECRETED GLYCOSYL HYDROLASE"/>
    <property type="match status" value="1"/>
</dbReference>
<accession>A0A1V9G6L2</accession>
<dbReference type="AlphaFoldDB" id="A0A1V9G6L2"/>
<feature type="domain" description="ThuA-like" evidence="1">
    <location>
        <begin position="33"/>
        <end position="257"/>
    </location>
</feature>
<dbReference type="PANTHER" id="PTHR40469:SF2">
    <property type="entry name" value="GALACTOSE-BINDING DOMAIN-LIKE SUPERFAMILY PROTEIN"/>
    <property type="match status" value="1"/>
</dbReference>
<dbReference type="InterPro" id="IPR029010">
    <property type="entry name" value="ThuA-like"/>
</dbReference>
<proteinExistence type="predicted"/>
<organism evidence="2 3">
    <name type="scientific">Niastella populi</name>
    <dbReference type="NCBI Taxonomy" id="550983"/>
    <lineage>
        <taxon>Bacteria</taxon>
        <taxon>Pseudomonadati</taxon>
        <taxon>Bacteroidota</taxon>
        <taxon>Chitinophagia</taxon>
        <taxon>Chitinophagales</taxon>
        <taxon>Chitinophagaceae</taxon>
        <taxon>Niastella</taxon>
    </lineage>
</organism>
<evidence type="ECO:0000313" key="2">
    <source>
        <dbReference type="EMBL" id="OQP66210.1"/>
    </source>
</evidence>
<gene>
    <name evidence="2" type="ORF">A4R26_14065</name>
</gene>